<comment type="caution">
    <text evidence="6">The sequence shown here is derived from an EMBL/GenBank/DDBJ whole genome shotgun (WGS) entry which is preliminary data.</text>
</comment>
<feature type="coiled-coil region" evidence="2">
    <location>
        <begin position="91"/>
        <end position="156"/>
    </location>
</feature>
<dbReference type="GO" id="GO:1990281">
    <property type="term" value="C:efflux pump complex"/>
    <property type="evidence" value="ECO:0007669"/>
    <property type="project" value="TreeGrafter"/>
</dbReference>
<dbReference type="InterPro" id="IPR006143">
    <property type="entry name" value="RND_pump_MFP"/>
</dbReference>
<dbReference type="NCBIfam" id="TIGR01730">
    <property type="entry name" value="RND_mfp"/>
    <property type="match status" value="1"/>
</dbReference>
<feature type="chain" id="PRO_5037272448" evidence="3">
    <location>
        <begin position="22"/>
        <end position="366"/>
    </location>
</feature>
<evidence type="ECO:0000259" key="5">
    <source>
        <dbReference type="Pfam" id="PF25954"/>
    </source>
</evidence>
<evidence type="ECO:0000259" key="4">
    <source>
        <dbReference type="Pfam" id="PF25917"/>
    </source>
</evidence>
<keyword evidence="3" id="KW-0732">Signal</keyword>
<dbReference type="GO" id="GO:0015562">
    <property type="term" value="F:efflux transmembrane transporter activity"/>
    <property type="evidence" value="ECO:0007669"/>
    <property type="project" value="TreeGrafter"/>
</dbReference>
<feature type="domain" description="CusB-like beta-barrel" evidence="5">
    <location>
        <begin position="206"/>
        <end position="278"/>
    </location>
</feature>
<proteinExistence type="inferred from homology"/>
<organism evidence="6 7">
    <name type="scientific">Arenimonas maotaiensis</name>
    <dbReference type="NCBI Taxonomy" id="1446479"/>
    <lineage>
        <taxon>Bacteria</taxon>
        <taxon>Pseudomonadati</taxon>
        <taxon>Pseudomonadota</taxon>
        <taxon>Gammaproteobacteria</taxon>
        <taxon>Lysobacterales</taxon>
        <taxon>Lysobacteraceae</taxon>
        <taxon>Arenimonas</taxon>
    </lineage>
</organism>
<reference evidence="6" key="2">
    <citation type="submission" date="2020-09" db="EMBL/GenBank/DDBJ databases">
        <authorList>
            <person name="Sun Q."/>
            <person name="Zhou Y."/>
        </authorList>
    </citation>
    <scope>NUCLEOTIDE SEQUENCE</scope>
    <source>
        <strain evidence="6">CGMCC 1.12726</strain>
    </source>
</reference>
<reference evidence="6" key="1">
    <citation type="journal article" date="2014" name="Int. J. Syst. Evol. Microbiol.">
        <title>Complete genome sequence of Corynebacterium casei LMG S-19264T (=DSM 44701T), isolated from a smear-ripened cheese.</title>
        <authorList>
            <consortium name="US DOE Joint Genome Institute (JGI-PGF)"/>
            <person name="Walter F."/>
            <person name="Albersmeier A."/>
            <person name="Kalinowski J."/>
            <person name="Ruckert C."/>
        </authorList>
    </citation>
    <scope>NUCLEOTIDE SEQUENCE</scope>
    <source>
        <strain evidence="6">CGMCC 1.12726</strain>
    </source>
</reference>
<gene>
    <name evidence="6" type="ORF">GCM10010960_19520</name>
</gene>
<dbReference type="RefSeq" id="WP_188450221.1">
    <property type="nucleotide sequence ID" value="NZ_BMFO01000005.1"/>
</dbReference>
<dbReference type="Gene3D" id="2.40.50.100">
    <property type="match status" value="1"/>
</dbReference>
<dbReference type="EMBL" id="BMFO01000005">
    <property type="protein sequence ID" value="GGF97917.1"/>
    <property type="molecule type" value="Genomic_DNA"/>
</dbReference>
<dbReference type="Pfam" id="PF25917">
    <property type="entry name" value="BSH_RND"/>
    <property type="match status" value="1"/>
</dbReference>
<comment type="similarity">
    <text evidence="1">Belongs to the membrane fusion protein (MFP) (TC 8.A.1) family.</text>
</comment>
<sequence length="366" mass="38753">MRPVRPLRSVLGFLLLSALVACSPKPEPDARRLVLVTQPQADGAGAQVFAGEVRAREEVNLSFRVSGKIAERLVDAGARVRAGQLLARLDAADLELQRQGADAALQALKADRDLAAAELTRYRDLAAQQLVSKSLYDSKKAQADAAQSRYRQAAAQAGLNANQAGYASIRAPGAGVVSQQLAEAGQVVSAGQPVFTFARDGAREIAIHVAERHLPALRVGRPASIELWTRPGVRYPGTVREIAGAADPLTRTYAVRVALDDSAADVHLGQSARVLMADAEGAALTVPLSALTENAGKPAVWVLSTDGRLRKRGVQVLRYGARTADIGSGLGQNEWVVQAGVHLLREGEAVRAVDADNRPVRMGAAR</sequence>
<evidence type="ECO:0000256" key="1">
    <source>
        <dbReference type="ARBA" id="ARBA00009477"/>
    </source>
</evidence>
<dbReference type="AlphaFoldDB" id="A0A917FQM7"/>
<dbReference type="PANTHER" id="PTHR30469">
    <property type="entry name" value="MULTIDRUG RESISTANCE PROTEIN MDTA"/>
    <property type="match status" value="1"/>
</dbReference>
<evidence type="ECO:0000256" key="3">
    <source>
        <dbReference type="SAM" id="SignalP"/>
    </source>
</evidence>
<dbReference type="Gene3D" id="2.40.420.20">
    <property type="match status" value="1"/>
</dbReference>
<dbReference type="Proteomes" id="UP000632858">
    <property type="component" value="Unassembled WGS sequence"/>
</dbReference>
<dbReference type="PROSITE" id="PS51257">
    <property type="entry name" value="PROKAR_LIPOPROTEIN"/>
    <property type="match status" value="1"/>
</dbReference>
<dbReference type="InterPro" id="IPR058625">
    <property type="entry name" value="MdtA-like_BSH"/>
</dbReference>
<keyword evidence="7" id="KW-1185">Reference proteome</keyword>
<evidence type="ECO:0000313" key="6">
    <source>
        <dbReference type="EMBL" id="GGF97917.1"/>
    </source>
</evidence>
<feature type="domain" description="Multidrug resistance protein MdtA-like barrel-sandwich hybrid" evidence="4">
    <location>
        <begin position="58"/>
        <end position="194"/>
    </location>
</feature>
<dbReference type="SUPFAM" id="SSF111369">
    <property type="entry name" value="HlyD-like secretion proteins"/>
    <property type="match status" value="1"/>
</dbReference>
<dbReference type="PANTHER" id="PTHR30469:SF18">
    <property type="entry name" value="RESISTANCE-NODULATION-CELL DIVISION (RND) EFFLUX MEMBRANE FUSION PROTEIN-RELATED"/>
    <property type="match status" value="1"/>
</dbReference>
<accession>A0A917FQM7</accession>
<evidence type="ECO:0000313" key="7">
    <source>
        <dbReference type="Proteomes" id="UP000632858"/>
    </source>
</evidence>
<keyword evidence="2" id="KW-0175">Coiled coil</keyword>
<protein>
    <submittedName>
        <fullName evidence="6">Resistance-nodulation-cell division (RND) efflux membrane fusion protein</fullName>
    </submittedName>
</protein>
<evidence type="ECO:0000256" key="2">
    <source>
        <dbReference type="SAM" id="Coils"/>
    </source>
</evidence>
<dbReference type="Gene3D" id="2.40.30.170">
    <property type="match status" value="1"/>
</dbReference>
<dbReference type="Gene3D" id="1.10.287.470">
    <property type="entry name" value="Helix hairpin bin"/>
    <property type="match status" value="1"/>
</dbReference>
<name>A0A917FQM7_9GAMM</name>
<feature type="signal peptide" evidence="3">
    <location>
        <begin position="1"/>
        <end position="21"/>
    </location>
</feature>
<dbReference type="Pfam" id="PF25954">
    <property type="entry name" value="Beta-barrel_RND_2"/>
    <property type="match status" value="1"/>
</dbReference>
<dbReference type="InterPro" id="IPR058792">
    <property type="entry name" value="Beta-barrel_RND_2"/>
</dbReference>